<evidence type="ECO:0000256" key="1">
    <source>
        <dbReference type="SAM" id="MobiDB-lite"/>
    </source>
</evidence>
<dbReference type="AlphaFoldDB" id="A0A812P9F7"/>
<dbReference type="Proteomes" id="UP000601435">
    <property type="component" value="Unassembled WGS sequence"/>
</dbReference>
<keyword evidence="3" id="KW-1185">Reference proteome</keyword>
<feature type="compositionally biased region" description="Basic and acidic residues" evidence="1">
    <location>
        <begin position="535"/>
        <end position="547"/>
    </location>
</feature>
<name>A0A812P9F7_9DINO</name>
<feature type="compositionally biased region" description="Polar residues" evidence="1">
    <location>
        <begin position="206"/>
        <end position="221"/>
    </location>
</feature>
<comment type="caution">
    <text evidence="2">The sequence shown here is derived from an EMBL/GenBank/DDBJ whole genome shotgun (WGS) entry which is preliminary data.</text>
</comment>
<feature type="compositionally biased region" description="Basic and acidic residues" evidence="1">
    <location>
        <begin position="263"/>
        <end position="275"/>
    </location>
</feature>
<proteinExistence type="predicted"/>
<accession>A0A812P9F7</accession>
<evidence type="ECO:0000313" key="2">
    <source>
        <dbReference type="EMBL" id="CAE7345473.1"/>
    </source>
</evidence>
<feature type="compositionally biased region" description="Basic and acidic residues" evidence="1">
    <location>
        <begin position="176"/>
        <end position="192"/>
    </location>
</feature>
<feature type="region of interest" description="Disordered" evidence="1">
    <location>
        <begin position="360"/>
        <end position="386"/>
    </location>
</feature>
<evidence type="ECO:0000313" key="3">
    <source>
        <dbReference type="Proteomes" id="UP000601435"/>
    </source>
</evidence>
<gene>
    <name evidence="2" type="ORF">SNEC2469_LOCUS8942</name>
</gene>
<protein>
    <submittedName>
        <fullName evidence="2">Uncharacterized protein</fullName>
    </submittedName>
</protein>
<sequence length="547" mass="59567">MEDGKPDRANCRTEEEKSTMAYCNEGNAKSSRAELRRKNDGSSMALFAASVEHSKLVAPVALRALTVKALPADWPQKLQTMKGLAKLEAKTGKLAHEKLCNGMGVAEPNRAELFDKAENSEWEQLRAEAAGAEQEKLLRLAPTAPSEKGIVKIAANHISQIRRLARQSWLKQSFEEARAADPTRAEDRKKSDGSGLAELGADATESRNSSVCEKPQASTAEPSWAKLWSSINGPSPWLPGASNGDAKWQMPKTSTEGSAWANLRRDNRESKELHLSAETAKLTSEKLRGDKDGPTLKPPRTSEERPSRERPQAEVAEATLASFRGNNRSYAVVAKIHSPQIRKPALPSHIVRKNAQAPMVELPGTDGDESEHANPEADAEDASLEGKGRHNAIQYAEPEGKHSKLRCTELSTGADAPAQLEDLDDIELPVAAALSTLEVEPGRAMLRTAAELDRHEELRSGTEKPGCANWKAKAAELEQAEQSRSMRGCAEEASFLNQLHSTPVVTLSMWLNPEAKSGEPEWPRDCNEAETPGCAEDKAETARPEQA</sequence>
<feature type="compositionally biased region" description="Basic and acidic residues" evidence="1">
    <location>
        <begin position="283"/>
        <end position="312"/>
    </location>
</feature>
<reference evidence="2" key="1">
    <citation type="submission" date="2021-02" db="EMBL/GenBank/DDBJ databases">
        <authorList>
            <person name="Dougan E. K."/>
            <person name="Rhodes N."/>
            <person name="Thang M."/>
            <person name="Chan C."/>
        </authorList>
    </citation>
    <scope>NUCLEOTIDE SEQUENCE</scope>
</reference>
<dbReference type="OrthoDB" id="417420at2759"/>
<feature type="region of interest" description="Disordered" evidence="1">
    <location>
        <begin position="176"/>
        <end position="314"/>
    </location>
</feature>
<organism evidence="2 3">
    <name type="scientific">Symbiodinium necroappetens</name>
    <dbReference type="NCBI Taxonomy" id="1628268"/>
    <lineage>
        <taxon>Eukaryota</taxon>
        <taxon>Sar</taxon>
        <taxon>Alveolata</taxon>
        <taxon>Dinophyceae</taxon>
        <taxon>Suessiales</taxon>
        <taxon>Symbiodiniaceae</taxon>
        <taxon>Symbiodinium</taxon>
    </lineage>
</organism>
<feature type="region of interest" description="Disordered" evidence="1">
    <location>
        <begin position="514"/>
        <end position="547"/>
    </location>
</feature>
<dbReference type="EMBL" id="CAJNJA010014585">
    <property type="protein sequence ID" value="CAE7345473.1"/>
    <property type="molecule type" value="Genomic_DNA"/>
</dbReference>
<feature type="compositionally biased region" description="Basic and acidic residues" evidence="1">
    <location>
        <begin position="516"/>
        <end position="527"/>
    </location>
</feature>